<name>A0AAD6FM22_9TELE</name>
<dbReference type="EMBL" id="JAPTMU010000009">
    <property type="protein sequence ID" value="KAJ4938459.1"/>
    <property type="molecule type" value="Genomic_DNA"/>
</dbReference>
<feature type="non-terminal residue" evidence="2">
    <location>
        <position position="1"/>
    </location>
</feature>
<feature type="region of interest" description="Disordered" evidence="1">
    <location>
        <begin position="68"/>
        <end position="91"/>
    </location>
</feature>
<proteinExistence type="predicted"/>
<gene>
    <name evidence="2" type="ORF">JOQ06_003078</name>
</gene>
<dbReference type="Proteomes" id="UP001219934">
    <property type="component" value="Unassembled WGS sequence"/>
</dbReference>
<protein>
    <submittedName>
        <fullName evidence="2">Uncharacterized protein</fullName>
    </submittedName>
</protein>
<organism evidence="2 3">
    <name type="scientific">Pogonophryne albipinna</name>
    <dbReference type="NCBI Taxonomy" id="1090488"/>
    <lineage>
        <taxon>Eukaryota</taxon>
        <taxon>Metazoa</taxon>
        <taxon>Chordata</taxon>
        <taxon>Craniata</taxon>
        <taxon>Vertebrata</taxon>
        <taxon>Euteleostomi</taxon>
        <taxon>Actinopterygii</taxon>
        <taxon>Neopterygii</taxon>
        <taxon>Teleostei</taxon>
        <taxon>Neoteleostei</taxon>
        <taxon>Acanthomorphata</taxon>
        <taxon>Eupercaria</taxon>
        <taxon>Perciformes</taxon>
        <taxon>Notothenioidei</taxon>
        <taxon>Pogonophryne</taxon>
    </lineage>
</organism>
<evidence type="ECO:0000313" key="2">
    <source>
        <dbReference type="EMBL" id="KAJ4938459.1"/>
    </source>
</evidence>
<evidence type="ECO:0000313" key="3">
    <source>
        <dbReference type="Proteomes" id="UP001219934"/>
    </source>
</evidence>
<reference evidence="2" key="1">
    <citation type="submission" date="2022-11" db="EMBL/GenBank/DDBJ databases">
        <title>Chromosome-level genome of Pogonophryne albipinna.</title>
        <authorList>
            <person name="Jo E."/>
        </authorList>
    </citation>
    <scope>NUCLEOTIDE SEQUENCE</scope>
    <source>
        <strain evidence="2">SGF0006</strain>
        <tissue evidence="2">Muscle</tissue>
    </source>
</reference>
<accession>A0AAD6FM22</accession>
<keyword evidence="3" id="KW-1185">Reference proteome</keyword>
<dbReference type="AlphaFoldDB" id="A0AAD6FM22"/>
<comment type="caution">
    <text evidence="2">The sequence shown here is derived from an EMBL/GenBank/DDBJ whole genome shotgun (WGS) entry which is preliminary data.</text>
</comment>
<sequence length="103" mass="11284">MIVLPLHQLQCGVSSGRRLENENVLRCFFSSPQDDDASMLSLTLFFRIIVTRLLRSSLHVSSTALAAADWSTNPSRRSPPPNPPTLLGAMLPPDCRSAVNLLP</sequence>
<evidence type="ECO:0000256" key="1">
    <source>
        <dbReference type="SAM" id="MobiDB-lite"/>
    </source>
</evidence>